<dbReference type="InterPro" id="IPR000014">
    <property type="entry name" value="PAS"/>
</dbReference>
<dbReference type="InterPro" id="IPR004090">
    <property type="entry name" value="Chemotax_Me-accpt_rcpt"/>
</dbReference>
<dbReference type="Pfam" id="PF00015">
    <property type="entry name" value="MCPsignal"/>
    <property type="match status" value="1"/>
</dbReference>
<proteinExistence type="inferred from homology"/>
<evidence type="ECO:0000259" key="8">
    <source>
        <dbReference type="PROSITE" id="PS50885"/>
    </source>
</evidence>
<evidence type="ECO:0000256" key="2">
    <source>
        <dbReference type="ARBA" id="ARBA00022500"/>
    </source>
</evidence>
<dbReference type="Gene3D" id="1.10.287.950">
    <property type="entry name" value="Methyl-accepting chemotaxis protein"/>
    <property type="match status" value="1"/>
</dbReference>
<dbReference type="InterPro" id="IPR000700">
    <property type="entry name" value="PAS-assoc_C"/>
</dbReference>
<evidence type="ECO:0000259" key="7">
    <source>
        <dbReference type="PROSITE" id="PS50113"/>
    </source>
</evidence>
<dbReference type="Pfam" id="PF08447">
    <property type="entry name" value="PAS_3"/>
    <property type="match status" value="1"/>
</dbReference>
<dbReference type="OrthoDB" id="9765776at2"/>
<dbReference type="InterPro" id="IPR051310">
    <property type="entry name" value="MCP_chemotaxis"/>
</dbReference>
<evidence type="ECO:0000259" key="6">
    <source>
        <dbReference type="PROSITE" id="PS50112"/>
    </source>
</evidence>
<dbReference type="STRING" id="1641875.XM53_15380"/>
<reference evidence="9 10" key="1">
    <citation type="submission" date="2015-04" db="EMBL/GenBank/DDBJ databases">
        <title>The draft genome sequence of Roseovarius sp.R12b.</title>
        <authorList>
            <person name="Li G."/>
            <person name="Lai Q."/>
            <person name="Shao Z."/>
            <person name="Yan P."/>
        </authorList>
    </citation>
    <scope>NUCLEOTIDE SEQUENCE [LARGE SCALE GENOMIC DNA]</scope>
    <source>
        <strain evidence="9 10">R12B</strain>
    </source>
</reference>
<dbReference type="PROSITE" id="PS50113">
    <property type="entry name" value="PAC"/>
    <property type="match status" value="1"/>
</dbReference>
<dbReference type="PATRIC" id="fig|1641875.4.peg.886"/>
<evidence type="ECO:0000256" key="1">
    <source>
        <dbReference type="ARBA" id="ARBA00004370"/>
    </source>
</evidence>
<accession>A0A0T5NRS0</accession>
<keyword evidence="2" id="KW-0145">Chemotaxis</keyword>
<name>A0A0T5NRS0_9RHOB</name>
<feature type="domain" description="Methyl-accepting transducer" evidence="5">
    <location>
        <begin position="188"/>
        <end position="417"/>
    </location>
</feature>
<evidence type="ECO:0000256" key="3">
    <source>
        <dbReference type="ARBA" id="ARBA00029447"/>
    </source>
</evidence>
<evidence type="ECO:0000313" key="9">
    <source>
        <dbReference type="EMBL" id="KRS11650.1"/>
    </source>
</evidence>
<keyword evidence="10" id="KW-1185">Reference proteome</keyword>
<dbReference type="PROSITE" id="PS50112">
    <property type="entry name" value="PAS"/>
    <property type="match status" value="1"/>
</dbReference>
<dbReference type="PRINTS" id="PR00260">
    <property type="entry name" value="CHEMTRNSDUCR"/>
</dbReference>
<dbReference type="PANTHER" id="PTHR43531">
    <property type="entry name" value="PROTEIN ICFG"/>
    <property type="match status" value="1"/>
</dbReference>
<dbReference type="GO" id="GO:0016020">
    <property type="term" value="C:membrane"/>
    <property type="evidence" value="ECO:0007669"/>
    <property type="project" value="UniProtKB-SubCell"/>
</dbReference>
<comment type="caution">
    <text evidence="9">The sequence shown here is derived from an EMBL/GenBank/DDBJ whole genome shotgun (WGS) entry which is preliminary data.</text>
</comment>
<dbReference type="InterPro" id="IPR004089">
    <property type="entry name" value="MCPsignal_dom"/>
</dbReference>
<comment type="subcellular location">
    <subcellularLocation>
        <location evidence="1">Membrane</location>
    </subcellularLocation>
</comment>
<dbReference type="SUPFAM" id="SSF55785">
    <property type="entry name" value="PYP-like sensor domain (PAS domain)"/>
    <property type="match status" value="1"/>
</dbReference>
<dbReference type="GO" id="GO:0006935">
    <property type="term" value="P:chemotaxis"/>
    <property type="evidence" value="ECO:0007669"/>
    <property type="project" value="UniProtKB-KW"/>
</dbReference>
<comment type="similarity">
    <text evidence="3">Belongs to the methyl-accepting chemotaxis (MCP) protein family.</text>
</comment>
<protein>
    <submittedName>
        <fullName evidence="9">Chemotaxis protein</fullName>
    </submittedName>
</protein>
<feature type="domain" description="PAC" evidence="7">
    <location>
        <begin position="90"/>
        <end position="142"/>
    </location>
</feature>
<dbReference type="FunFam" id="1.10.287.950:FF:000001">
    <property type="entry name" value="Methyl-accepting chemotaxis sensory transducer"/>
    <property type="match status" value="1"/>
</dbReference>
<dbReference type="InterPro" id="IPR035965">
    <property type="entry name" value="PAS-like_dom_sf"/>
</dbReference>
<dbReference type="GO" id="GO:0007165">
    <property type="term" value="P:signal transduction"/>
    <property type="evidence" value="ECO:0007669"/>
    <property type="project" value="UniProtKB-KW"/>
</dbReference>
<sequence length="457" mass="48044">MFGKGKQDTKARGDVEFAQGLVSVIDRTQAVIEFTPDGTILRANENFLNVLGYSLDEIAGQHHAMFVTPNYAQSEEYRAFWTALAEGEFFTDQFPRVAKTGEIVWISATYAPVINSDGTVGKVIKVATDVTARRRGIERIAEALNALSEGNLEHQVAPCGVADIDRLGDAFNAATSRLSSAIISAKEVAGTVERTASEVGEASIEMSNRTENQAATLEETAAAIKDLTATAESAAEGAKEVERSASSARVTAEHSGKVVENAVNAMANIEKSSNQISQIIGVIDDIAFQTNLLALNAGVEAARAGDAGRGFAVVASEIRLLAQRSAEAADEIKTLITDSSQHVSSGVDLVHQAGVELKKIVSGVAGIYAHINKITDGASEQAVSLSEINSAVGQLDTVTQQNAAMVEQSTAVSKVLASDARELSVQMSMFRTATAGPVPHARMGMAAQDAAPLPRAS</sequence>
<dbReference type="Proteomes" id="UP000051295">
    <property type="component" value="Unassembled WGS sequence"/>
</dbReference>
<keyword evidence="4" id="KW-0807">Transducer</keyword>
<dbReference type="SMART" id="SM00283">
    <property type="entry name" value="MA"/>
    <property type="match status" value="1"/>
</dbReference>
<feature type="domain" description="PAS" evidence="6">
    <location>
        <begin position="37"/>
        <end position="61"/>
    </location>
</feature>
<dbReference type="SUPFAM" id="SSF58104">
    <property type="entry name" value="Methyl-accepting chemotaxis protein (MCP) signaling domain"/>
    <property type="match status" value="1"/>
</dbReference>
<dbReference type="CDD" id="cd11386">
    <property type="entry name" value="MCP_signal"/>
    <property type="match status" value="1"/>
</dbReference>
<evidence type="ECO:0000313" key="10">
    <source>
        <dbReference type="Proteomes" id="UP000051295"/>
    </source>
</evidence>
<evidence type="ECO:0000259" key="5">
    <source>
        <dbReference type="PROSITE" id="PS50111"/>
    </source>
</evidence>
<evidence type="ECO:0000256" key="4">
    <source>
        <dbReference type="PROSITE-ProRule" id="PRU00284"/>
    </source>
</evidence>
<dbReference type="InterPro" id="IPR013655">
    <property type="entry name" value="PAS_fold_3"/>
</dbReference>
<gene>
    <name evidence="9" type="ORF">XM53_15380</name>
</gene>
<dbReference type="InterPro" id="IPR003660">
    <property type="entry name" value="HAMP_dom"/>
</dbReference>
<dbReference type="Gene3D" id="3.30.450.20">
    <property type="entry name" value="PAS domain"/>
    <property type="match status" value="1"/>
</dbReference>
<dbReference type="RefSeq" id="WP_057794878.1">
    <property type="nucleotide sequence ID" value="NZ_LAXJ01000018.1"/>
</dbReference>
<dbReference type="PANTHER" id="PTHR43531:SF11">
    <property type="entry name" value="METHYL-ACCEPTING CHEMOTAXIS PROTEIN 3"/>
    <property type="match status" value="1"/>
</dbReference>
<dbReference type="NCBIfam" id="TIGR00229">
    <property type="entry name" value="sensory_box"/>
    <property type="match status" value="1"/>
</dbReference>
<dbReference type="PROSITE" id="PS50885">
    <property type="entry name" value="HAMP"/>
    <property type="match status" value="1"/>
</dbReference>
<dbReference type="PROSITE" id="PS50111">
    <property type="entry name" value="CHEMOTAXIS_TRANSDUC_2"/>
    <property type="match status" value="1"/>
</dbReference>
<dbReference type="CDD" id="cd00130">
    <property type="entry name" value="PAS"/>
    <property type="match status" value="1"/>
</dbReference>
<feature type="domain" description="HAMP" evidence="8">
    <location>
        <begin position="131"/>
        <end position="183"/>
    </location>
</feature>
<organism evidence="9 10">
    <name type="scientific">Roseovarius atlanticus</name>
    <dbReference type="NCBI Taxonomy" id="1641875"/>
    <lineage>
        <taxon>Bacteria</taxon>
        <taxon>Pseudomonadati</taxon>
        <taxon>Pseudomonadota</taxon>
        <taxon>Alphaproteobacteria</taxon>
        <taxon>Rhodobacterales</taxon>
        <taxon>Roseobacteraceae</taxon>
        <taxon>Roseovarius</taxon>
    </lineage>
</organism>
<dbReference type="GO" id="GO:0004888">
    <property type="term" value="F:transmembrane signaling receptor activity"/>
    <property type="evidence" value="ECO:0007669"/>
    <property type="project" value="InterPro"/>
</dbReference>
<dbReference type="AlphaFoldDB" id="A0A0T5NRS0"/>
<dbReference type="EMBL" id="LAXJ01000018">
    <property type="protein sequence ID" value="KRS11650.1"/>
    <property type="molecule type" value="Genomic_DNA"/>
</dbReference>